<feature type="transmembrane region" description="Helical" evidence="1">
    <location>
        <begin position="17"/>
        <end position="37"/>
    </location>
</feature>
<proteinExistence type="predicted"/>
<accession>A0A1D8U2E8</accession>
<feature type="transmembrane region" description="Helical" evidence="1">
    <location>
        <begin position="57"/>
        <end position="80"/>
    </location>
</feature>
<name>A0A1D8U2E8_9CYAN</name>
<feature type="transmembrane region" description="Helical" evidence="1">
    <location>
        <begin position="92"/>
        <end position="111"/>
    </location>
</feature>
<evidence type="ECO:0000313" key="2">
    <source>
        <dbReference type="EMBL" id="AOX04003.1"/>
    </source>
</evidence>
<keyword evidence="1" id="KW-1133">Transmembrane helix</keyword>
<dbReference type="STRING" id="1458985.BJP34_35330"/>
<reference evidence="3" key="1">
    <citation type="submission" date="2016-10" db="EMBL/GenBank/DDBJ databases">
        <title>Comparative genomics uncovers the prolific and rare metabolic potential of the cyanobacterial genus Moorea.</title>
        <authorList>
            <person name="Leao T."/>
            <person name="Castelao G."/>
            <person name="Korobeynikov A."/>
            <person name="Monroe E.A."/>
            <person name="Podell S."/>
            <person name="Glukhov E."/>
            <person name="Allen E."/>
            <person name="Gerwick W.H."/>
            <person name="Gerwick L."/>
        </authorList>
    </citation>
    <scope>NUCLEOTIDE SEQUENCE [LARGE SCALE GENOMIC DNA]</scope>
    <source>
        <strain evidence="3">PAL-8-15-08-1</strain>
    </source>
</reference>
<organism evidence="2 3">
    <name type="scientific">Moorena producens PAL-8-15-08-1</name>
    <dbReference type="NCBI Taxonomy" id="1458985"/>
    <lineage>
        <taxon>Bacteria</taxon>
        <taxon>Bacillati</taxon>
        <taxon>Cyanobacteriota</taxon>
        <taxon>Cyanophyceae</taxon>
        <taxon>Coleofasciculales</taxon>
        <taxon>Coleofasciculaceae</taxon>
        <taxon>Moorena</taxon>
    </lineage>
</organism>
<keyword evidence="1" id="KW-0812">Transmembrane</keyword>
<dbReference type="OrthoDB" id="463671at2"/>
<dbReference type="KEGG" id="mpro:BJP34_35330"/>
<dbReference type="Proteomes" id="UP000177870">
    <property type="component" value="Chromosome"/>
</dbReference>
<dbReference type="RefSeq" id="WP_070396368.1">
    <property type="nucleotide sequence ID" value="NZ_CP017599.1"/>
</dbReference>
<evidence type="ECO:0000256" key="1">
    <source>
        <dbReference type="SAM" id="Phobius"/>
    </source>
</evidence>
<dbReference type="AlphaFoldDB" id="A0A1D8U2E8"/>
<keyword evidence="1" id="KW-0472">Membrane</keyword>
<dbReference type="EMBL" id="CP017599">
    <property type="protein sequence ID" value="AOX04003.1"/>
    <property type="molecule type" value="Genomic_DNA"/>
</dbReference>
<evidence type="ECO:0000313" key="3">
    <source>
        <dbReference type="Proteomes" id="UP000177870"/>
    </source>
</evidence>
<sequence length="171" mass="19311">MNAFFGVDSQQSRWRTIAMFALGFWLSSSLVIDFVIMPCMSTAGMMSQASFATAGYSIFWTFNRVELLCGALILASLLVLRGNSNLYHYVRRWSILLSLLMVGIAIIYTYIMTPQMSAMALQLNLLEPVSGMPPGMVQMHEGYWLLEAIKLMAGTTLLSWCYQDYRRLVCS</sequence>
<feature type="transmembrane region" description="Helical" evidence="1">
    <location>
        <begin position="142"/>
        <end position="162"/>
    </location>
</feature>
<gene>
    <name evidence="2" type="ORF">BJP34_35330</name>
</gene>
<protein>
    <submittedName>
        <fullName evidence="2">Uncharacterized protein</fullName>
    </submittedName>
</protein>